<keyword evidence="2" id="KW-1185">Reference proteome</keyword>
<evidence type="ECO:0000313" key="1">
    <source>
        <dbReference type="EMBL" id="MBA4493470.1"/>
    </source>
</evidence>
<proteinExistence type="predicted"/>
<accession>A0A7W1WP90</accession>
<dbReference type="AlphaFoldDB" id="A0A7W1WP90"/>
<gene>
    <name evidence="1" type="ORF">H1191_04020</name>
</gene>
<name>A0A7W1WP90_9BACL</name>
<dbReference type="SUPFAM" id="SSF53795">
    <property type="entry name" value="PEP carboxykinase-like"/>
    <property type="match status" value="1"/>
</dbReference>
<dbReference type="Gene3D" id="3.40.50.300">
    <property type="entry name" value="P-loop containing nucleotide triphosphate hydrolases"/>
    <property type="match status" value="1"/>
</dbReference>
<reference evidence="1 2" key="1">
    <citation type="submission" date="2020-07" db="EMBL/GenBank/DDBJ databases">
        <authorList>
            <person name="Feng H."/>
        </authorList>
    </citation>
    <scope>NUCLEOTIDE SEQUENCE [LARGE SCALE GENOMIC DNA]</scope>
    <source>
        <strain evidence="2">s-10</strain>
    </source>
</reference>
<dbReference type="EMBL" id="JACEIQ010000002">
    <property type="protein sequence ID" value="MBA4493470.1"/>
    <property type="molecule type" value="Genomic_DNA"/>
</dbReference>
<protein>
    <submittedName>
        <fullName evidence="1">Uncharacterized protein</fullName>
    </submittedName>
</protein>
<evidence type="ECO:0000313" key="2">
    <source>
        <dbReference type="Proteomes" id="UP000535491"/>
    </source>
</evidence>
<dbReference type="InterPro" id="IPR027417">
    <property type="entry name" value="P-loop_NTPase"/>
</dbReference>
<dbReference type="RefSeq" id="WP_181750699.1">
    <property type="nucleotide sequence ID" value="NZ_JACEIQ010000002.1"/>
</dbReference>
<comment type="caution">
    <text evidence="1">The sequence shown here is derived from an EMBL/GenBank/DDBJ whole genome shotgun (WGS) entry which is preliminary data.</text>
</comment>
<dbReference type="Proteomes" id="UP000535491">
    <property type="component" value="Unassembled WGS sequence"/>
</dbReference>
<sequence length="289" mass="33136">MFVYRFGPFFVKVIFPSGTVDLEKKAKRWYKHVLVDHVTTIDHVSYLSRWDLCPDLIPPTEDRILWQETKLELQSIFNINLWGSWNPDSFDANLQLQGGCRLDSHTHFKMWEFVQRISLYPKIVNSRAFMLHCVALLINGKVSLFMGPSGAGKSTIAEKAIESGYQVLTDDTALLMFDSQDQLTAWATPYPSKSGLIGLAGSFPVSRFYVLKHSPQVEIKPLPRNIFARSLLERIFETQYSSHVFGFKSKGLGKDVFQKIYHFANLVTKKYTAEQFGFSLDTTLKDIFE</sequence>
<organism evidence="1 2">
    <name type="scientific">Paenactinomyces guangxiensis</name>
    <dbReference type="NCBI Taxonomy" id="1490290"/>
    <lineage>
        <taxon>Bacteria</taxon>
        <taxon>Bacillati</taxon>
        <taxon>Bacillota</taxon>
        <taxon>Bacilli</taxon>
        <taxon>Bacillales</taxon>
        <taxon>Thermoactinomycetaceae</taxon>
        <taxon>Paenactinomyces</taxon>
    </lineage>
</organism>